<organism evidence="2 3">
    <name type="scientific">Echinococcus multilocularis</name>
    <name type="common">Fox tapeworm</name>
    <dbReference type="NCBI Taxonomy" id="6211"/>
    <lineage>
        <taxon>Eukaryota</taxon>
        <taxon>Metazoa</taxon>
        <taxon>Spiralia</taxon>
        <taxon>Lophotrochozoa</taxon>
        <taxon>Platyhelminthes</taxon>
        <taxon>Cestoda</taxon>
        <taxon>Eucestoda</taxon>
        <taxon>Cyclophyllidea</taxon>
        <taxon>Taeniidae</taxon>
        <taxon>Echinococcus</taxon>
    </lineage>
</organism>
<keyword evidence="1" id="KW-1133">Transmembrane helix</keyword>
<evidence type="ECO:0000313" key="3">
    <source>
        <dbReference type="Proteomes" id="UP000017246"/>
    </source>
</evidence>
<protein>
    <submittedName>
        <fullName evidence="2">Uncharacterized protein</fullName>
    </submittedName>
</protein>
<proteinExistence type="predicted"/>
<dbReference type="Proteomes" id="UP000017246">
    <property type="component" value="Unassembled WGS sequence"/>
</dbReference>
<keyword evidence="1" id="KW-0812">Transmembrane</keyword>
<dbReference type="EMBL" id="LN902849">
    <property type="protein sequence ID" value="CDS36551.1"/>
    <property type="molecule type" value="Genomic_DNA"/>
</dbReference>
<sequence length="96" mass="10475">MYFPIPFLTAVSLALGSITSAMTLEEAMKDAPSFIFYDTAPYSLGYHAGLASLVTYGSLISIAAFIAIIAKCTGSTRRRRTSMVEKSNRLFSFSFL</sequence>
<reference evidence="2" key="1">
    <citation type="journal article" date="2013" name="Nature">
        <title>The genomes of four tapeworm species reveal adaptations to parasitism.</title>
        <authorList>
            <person name="Tsai I.J."/>
            <person name="Zarowiecki M."/>
            <person name="Holroyd N."/>
            <person name="Garciarrubio A."/>
            <person name="Sanchez-Flores A."/>
            <person name="Brooks K.L."/>
            <person name="Tracey A."/>
            <person name="Bobes R.J."/>
            <person name="Fragoso G."/>
            <person name="Sciutto E."/>
            <person name="Aslett M."/>
            <person name="Beasley H."/>
            <person name="Bennett H.M."/>
            <person name="Cai J."/>
            <person name="Camicia F."/>
            <person name="Clark R."/>
            <person name="Cucher M."/>
            <person name="De Silva N."/>
            <person name="Day T.A."/>
            <person name="Deplazes P."/>
            <person name="Estrada K."/>
            <person name="Fernandez C."/>
            <person name="Holland P.W."/>
            <person name="Hou J."/>
            <person name="Hu S."/>
            <person name="Huckvale T."/>
            <person name="Hung S.S."/>
            <person name="Kamenetzky L."/>
            <person name="Keane J.A."/>
            <person name="Kiss F."/>
            <person name="Koziol U."/>
            <person name="Lambert O."/>
            <person name="Liu K."/>
            <person name="Luo X."/>
            <person name="Luo Y."/>
            <person name="Macchiaroli N."/>
            <person name="Nichol S."/>
            <person name="Paps J."/>
            <person name="Parkinson J."/>
            <person name="Pouchkina-Stantcheva N."/>
            <person name="Riddiford N."/>
            <person name="Rosenzvit M."/>
            <person name="Salinas G."/>
            <person name="Wasmuth J.D."/>
            <person name="Zamanian M."/>
            <person name="Zheng Y."/>
            <person name="Cai X."/>
            <person name="Soberon X."/>
            <person name="Olson P.D."/>
            <person name="Laclette J.P."/>
            <person name="Brehm K."/>
            <person name="Berriman M."/>
            <person name="Garciarrubio A."/>
            <person name="Bobes R.J."/>
            <person name="Fragoso G."/>
            <person name="Sanchez-Flores A."/>
            <person name="Estrada K."/>
            <person name="Cevallos M.A."/>
            <person name="Morett E."/>
            <person name="Gonzalez V."/>
            <person name="Portillo T."/>
            <person name="Ochoa-Leyva A."/>
            <person name="Jose M.V."/>
            <person name="Sciutto E."/>
            <person name="Landa A."/>
            <person name="Jimenez L."/>
            <person name="Valdes V."/>
            <person name="Carrero J.C."/>
            <person name="Larralde C."/>
            <person name="Morales-Montor J."/>
            <person name="Limon-Lason J."/>
            <person name="Soberon X."/>
            <person name="Laclette J.P."/>
        </authorList>
    </citation>
    <scope>NUCLEOTIDE SEQUENCE [LARGE SCALE GENOMIC DNA]</scope>
</reference>
<keyword evidence="1" id="KW-0472">Membrane</keyword>
<reference evidence="2" key="2">
    <citation type="submission" date="2015-11" db="EMBL/GenBank/DDBJ databases">
        <authorList>
            <person name="Zhang Y."/>
            <person name="Guo Z."/>
        </authorList>
    </citation>
    <scope>NUCLEOTIDE SEQUENCE</scope>
</reference>
<feature type="transmembrane region" description="Helical" evidence="1">
    <location>
        <begin position="45"/>
        <end position="70"/>
    </location>
</feature>
<name>A0A068Y366_ECHMU</name>
<dbReference type="AlphaFoldDB" id="A0A068Y366"/>
<evidence type="ECO:0000256" key="1">
    <source>
        <dbReference type="SAM" id="Phobius"/>
    </source>
</evidence>
<dbReference type="OMA" id="DFLAHNQ"/>
<keyword evidence="3" id="KW-1185">Reference proteome</keyword>
<dbReference type="OrthoDB" id="6267335at2759"/>
<accession>A0A068Y366</accession>
<gene>
    <name evidence="2" type="ORF">EmuJ_000365600</name>
</gene>
<evidence type="ECO:0000313" key="2">
    <source>
        <dbReference type="EMBL" id="CDS36551.1"/>
    </source>
</evidence>